<name>C1GNV1_PARBA</name>
<proteinExistence type="predicted"/>
<dbReference type="KEGG" id="pbl:PAAG_00196"/>
<dbReference type="OrthoDB" id="4193134at2759"/>
<dbReference type="HOGENOM" id="CLU_134557_0_0_1"/>
<sequence length="105" mass="11803">MPKKRGILYTELESQEQEIQRFVASHGGLPCPDLVQVPKMVEQDSNKLVWLHGSLNLCIPIHINNSGQSQPEKMSFRVPLPYKIGEEEFPGNAEDKVPSEAATYI</sequence>
<dbReference type="RefSeq" id="XP_015700270.1">
    <property type="nucleotide sequence ID" value="XM_015843935.1"/>
</dbReference>
<accession>C1GNV1</accession>
<dbReference type="Proteomes" id="UP000002059">
    <property type="component" value="Partially assembled WGS sequence"/>
</dbReference>
<dbReference type="GeneID" id="9101235"/>
<evidence type="ECO:0000313" key="2">
    <source>
        <dbReference type="Proteomes" id="UP000002059"/>
    </source>
</evidence>
<dbReference type="EMBL" id="KN293992">
    <property type="protein sequence ID" value="EEH35873.2"/>
    <property type="molecule type" value="Genomic_DNA"/>
</dbReference>
<dbReference type="VEuPathDB" id="FungiDB:PAAG_00196"/>
<protein>
    <submittedName>
        <fullName evidence="1">Uncharacterized protein</fullName>
    </submittedName>
</protein>
<organism evidence="1 2">
    <name type="scientific">Paracoccidioides lutzii (strain ATCC MYA-826 / Pb01)</name>
    <name type="common">Paracoccidioides brasiliensis</name>
    <dbReference type="NCBI Taxonomy" id="502779"/>
    <lineage>
        <taxon>Eukaryota</taxon>
        <taxon>Fungi</taxon>
        <taxon>Dikarya</taxon>
        <taxon>Ascomycota</taxon>
        <taxon>Pezizomycotina</taxon>
        <taxon>Eurotiomycetes</taxon>
        <taxon>Eurotiomycetidae</taxon>
        <taxon>Onygenales</taxon>
        <taxon>Ajellomycetaceae</taxon>
        <taxon>Paracoccidioides</taxon>
    </lineage>
</organism>
<evidence type="ECO:0000313" key="1">
    <source>
        <dbReference type="EMBL" id="EEH35873.2"/>
    </source>
</evidence>
<dbReference type="AlphaFoldDB" id="C1GNV1"/>
<reference evidence="1 2" key="1">
    <citation type="journal article" date="2011" name="PLoS Genet.">
        <title>Comparative genomic analysis of human fungal pathogens causing paracoccidioidomycosis.</title>
        <authorList>
            <person name="Desjardins C.A."/>
            <person name="Champion M.D."/>
            <person name="Holder J.W."/>
            <person name="Muszewska A."/>
            <person name="Goldberg J."/>
            <person name="Bailao A.M."/>
            <person name="Brigido M.M."/>
            <person name="Ferreira M.E."/>
            <person name="Garcia A.M."/>
            <person name="Grynberg M."/>
            <person name="Gujja S."/>
            <person name="Heiman D.I."/>
            <person name="Henn M.R."/>
            <person name="Kodira C.D."/>
            <person name="Leon-Narvaez H."/>
            <person name="Longo L.V."/>
            <person name="Ma L.J."/>
            <person name="Malavazi I."/>
            <person name="Matsuo A.L."/>
            <person name="Morais F.V."/>
            <person name="Pereira M."/>
            <person name="Rodriguez-Brito S."/>
            <person name="Sakthikumar S."/>
            <person name="Salem-Izacc S.M."/>
            <person name="Sykes S.M."/>
            <person name="Teixeira M.M."/>
            <person name="Vallejo M.C."/>
            <person name="Walter M.E."/>
            <person name="Yandava C."/>
            <person name="Young S."/>
            <person name="Zeng Q."/>
            <person name="Zucker J."/>
            <person name="Felipe M.S."/>
            <person name="Goldman G.H."/>
            <person name="Haas B.J."/>
            <person name="McEwen J.G."/>
            <person name="Nino-Vega G."/>
            <person name="Puccia R."/>
            <person name="San-Blas G."/>
            <person name="Soares C.M."/>
            <person name="Birren B.W."/>
            <person name="Cuomo C.A."/>
        </authorList>
    </citation>
    <scope>NUCLEOTIDE SEQUENCE [LARGE SCALE GENOMIC DNA]</scope>
    <source>
        <strain evidence="2">ATCC MYA-826 / Pb01</strain>
    </source>
</reference>
<keyword evidence="2" id="KW-1185">Reference proteome</keyword>
<gene>
    <name evidence="1" type="ORF">PAAG_00196</name>
</gene>